<keyword evidence="3" id="KW-0813">Transport</keyword>
<keyword evidence="4" id="KW-1134">Transmembrane beta strand</keyword>
<evidence type="ECO:0000256" key="3">
    <source>
        <dbReference type="ARBA" id="ARBA00022448"/>
    </source>
</evidence>
<evidence type="ECO:0000256" key="2">
    <source>
        <dbReference type="ARBA" id="ARBA00007613"/>
    </source>
</evidence>
<reference evidence="9 10" key="1">
    <citation type="submission" date="2022-04" db="EMBL/GenBank/DDBJ databases">
        <title>Positive selection, recombination, and allopatry shape intraspecific diversity of widespread and dominant cyanobacteria.</title>
        <authorList>
            <person name="Wei J."/>
            <person name="Shu W."/>
            <person name="Hu C."/>
        </authorList>
    </citation>
    <scope>NUCLEOTIDE SEQUENCE [LARGE SCALE GENOMIC DNA]</scope>
    <source>
        <strain evidence="9 10">GB2-A5</strain>
    </source>
</reference>
<dbReference type="Pfam" id="PF02321">
    <property type="entry name" value="OEP"/>
    <property type="match status" value="1"/>
</dbReference>
<dbReference type="PANTHER" id="PTHR30026:SF20">
    <property type="entry name" value="OUTER MEMBRANE PROTEIN TOLC"/>
    <property type="match status" value="1"/>
</dbReference>
<sequence length="638" mass="70448">MYKRDRQISQHPDSLDNFLPPVSSWVGSACLLLVTIFGTAMTLAAAFKPDQTTVQPTNKVKGASSVAIASRRAPLRIGAKAHNSVTQSPQQRGNKPDAIALRMSQRLFPTPPHPQLPTKNSLTPLDIQLQHPSSPLPALSRQFVDFPSATNINVQSSDLLASKTTKLANLFAQTTPKPSQPEPITPQPGIQLTLADIVVLAVQNNTDIKNAYLERIAQRQNLAIAEDKFNPNLTPNVSFNIERFGSGATTSTSADLGLGASVSVNIPTGARLSFGWDTQTQTSNRNNFIDNINNDILGQNLQLRFTQPLLRGAGTAVNRASIDIARLDERANIQALKSTLINTITSAILGYRDLLQAQEQLEIERLSLESARQILQINQALIDAGRIAPVEIVQSQTEVANRELSLLAAQNTLASAKLALLDILDIGQNLDIVAVERIILSSISPELNKLKIVAFQNRPDYLQAQLRLEIAKLDQLVADNNRRLNLDFDARYDNSVSSSSQLAAGLVFSHTFGDRTAERDFQRSRVNFLQARNSLENLRQSIEIQVTDRVRDVNLRLSEVRLAQQARELSERQLQIEQERLKLGRGEIFQVVTFQSNLVEAKNRELTAIIAYLNALTGLDQTVGTTLDTWNVTIERNR</sequence>
<comment type="caution">
    <text evidence="9">The sequence shown here is derived from an EMBL/GenBank/DDBJ whole genome shotgun (WGS) entry which is preliminary data.</text>
</comment>
<feature type="transmembrane region" description="Helical" evidence="8">
    <location>
        <begin position="25"/>
        <end position="47"/>
    </location>
</feature>
<comment type="subcellular location">
    <subcellularLocation>
        <location evidence="1">Cell outer membrane</location>
    </subcellularLocation>
</comment>
<evidence type="ECO:0000256" key="5">
    <source>
        <dbReference type="ARBA" id="ARBA00022692"/>
    </source>
</evidence>
<evidence type="ECO:0000256" key="7">
    <source>
        <dbReference type="ARBA" id="ARBA00023237"/>
    </source>
</evidence>
<evidence type="ECO:0000313" key="9">
    <source>
        <dbReference type="EMBL" id="MEP0865458.1"/>
    </source>
</evidence>
<evidence type="ECO:0000256" key="4">
    <source>
        <dbReference type="ARBA" id="ARBA00022452"/>
    </source>
</evidence>
<keyword evidence="5 8" id="KW-0812">Transmembrane</keyword>
<keyword evidence="7" id="KW-0998">Cell outer membrane</keyword>
<evidence type="ECO:0000256" key="1">
    <source>
        <dbReference type="ARBA" id="ARBA00004442"/>
    </source>
</evidence>
<gene>
    <name evidence="9" type="ORF">NDI37_13380</name>
</gene>
<evidence type="ECO:0000313" key="10">
    <source>
        <dbReference type="Proteomes" id="UP001442494"/>
    </source>
</evidence>
<keyword evidence="6 8" id="KW-0472">Membrane</keyword>
<comment type="similarity">
    <text evidence="2">Belongs to the outer membrane factor (OMF) (TC 1.B.17) family.</text>
</comment>
<dbReference type="SUPFAM" id="SSF56954">
    <property type="entry name" value="Outer membrane efflux proteins (OEP)"/>
    <property type="match status" value="1"/>
</dbReference>
<dbReference type="RefSeq" id="WP_190421428.1">
    <property type="nucleotide sequence ID" value="NZ_JAMPKK010000026.1"/>
</dbReference>
<dbReference type="PANTHER" id="PTHR30026">
    <property type="entry name" value="OUTER MEMBRANE PROTEIN TOLC"/>
    <property type="match status" value="1"/>
</dbReference>
<dbReference type="InterPro" id="IPR051906">
    <property type="entry name" value="TolC-like"/>
</dbReference>
<dbReference type="PROSITE" id="PS51257">
    <property type="entry name" value="PROKAR_LIPOPROTEIN"/>
    <property type="match status" value="1"/>
</dbReference>
<dbReference type="Proteomes" id="UP001442494">
    <property type="component" value="Unassembled WGS sequence"/>
</dbReference>
<evidence type="ECO:0000256" key="8">
    <source>
        <dbReference type="SAM" id="Phobius"/>
    </source>
</evidence>
<protein>
    <submittedName>
        <fullName evidence="9">TolC family protein</fullName>
    </submittedName>
</protein>
<dbReference type="EMBL" id="JAMPKK010000026">
    <property type="protein sequence ID" value="MEP0865458.1"/>
    <property type="molecule type" value="Genomic_DNA"/>
</dbReference>
<accession>A0ABV0JPP4</accession>
<organism evidence="9 10">
    <name type="scientific">Funiculus sociatus GB2-A5</name>
    <dbReference type="NCBI Taxonomy" id="2933946"/>
    <lineage>
        <taxon>Bacteria</taxon>
        <taxon>Bacillati</taxon>
        <taxon>Cyanobacteriota</taxon>
        <taxon>Cyanophyceae</taxon>
        <taxon>Coleofasciculales</taxon>
        <taxon>Coleofasciculaceae</taxon>
        <taxon>Funiculus</taxon>
    </lineage>
</organism>
<dbReference type="InterPro" id="IPR003423">
    <property type="entry name" value="OMP_efflux"/>
</dbReference>
<keyword evidence="10" id="KW-1185">Reference proteome</keyword>
<evidence type="ECO:0000256" key="6">
    <source>
        <dbReference type="ARBA" id="ARBA00023136"/>
    </source>
</evidence>
<keyword evidence="8" id="KW-1133">Transmembrane helix</keyword>
<proteinExistence type="inferred from homology"/>
<dbReference type="Gene3D" id="1.20.1600.10">
    <property type="entry name" value="Outer membrane efflux proteins (OEP)"/>
    <property type="match status" value="2"/>
</dbReference>
<name>A0ABV0JPP4_9CYAN</name>